<evidence type="ECO:0000259" key="2">
    <source>
        <dbReference type="Pfam" id="PF25583"/>
    </source>
</evidence>
<evidence type="ECO:0000313" key="4">
    <source>
        <dbReference type="Proteomes" id="UP001281217"/>
    </source>
</evidence>
<comment type="caution">
    <text evidence="3">The sequence shown here is derived from an EMBL/GenBank/DDBJ whole genome shotgun (WGS) entry which is preliminary data.</text>
</comment>
<dbReference type="PANTHER" id="PTHR34580">
    <property type="match status" value="1"/>
</dbReference>
<keyword evidence="4" id="KW-1185">Reference proteome</keyword>
<dbReference type="InterPro" id="IPR057727">
    <property type="entry name" value="WCX_dom"/>
</dbReference>
<proteinExistence type="predicted"/>
<reference evidence="4" key="1">
    <citation type="submission" date="2023-07" db="EMBL/GenBank/DDBJ databases">
        <authorList>
            <person name="de Witt J."/>
        </authorList>
    </citation>
    <scope>NUCLEOTIDE SEQUENCE [LARGE SCALE GENOMIC DNA]</scope>
    <source>
        <strain evidence="4">FZJ</strain>
    </source>
</reference>
<feature type="domain" description="WYL" evidence="1">
    <location>
        <begin position="155"/>
        <end position="222"/>
    </location>
</feature>
<gene>
    <name evidence="3" type="ORF">RED13_000247</name>
</gene>
<dbReference type="RefSeq" id="WP_320332035.1">
    <property type="nucleotide sequence ID" value="NZ_JAVRDO010000013.1"/>
</dbReference>
<dbReference type="InterPro" id="IPR026881">
    <property type="entry name" value="WYL_dom"/>
</dbReference>
<dbReference type="Proteomes" id="UP001281217">
    <property type="component" value="Unassembled WGS sequence"/>
</dbReference>
<protein>
    <submittedName>
        <fullName evidence="3">WYL domain-containing protein</fullName>
    </submittedName>
</protein>
<dbReference type="Pfam" id="PF13280">
    <property type="entry name" value="WYL"/>
    <property type="match status" value="1"/>
</dbReference>
<organism evidence="3 4">
    <name type="scientific">Halopseudomonas formosensis</name>
    <dbReference type="NCBI Taxonomy" id="1002526"/>
    <lineage>
        <taxon>Bacteria</taxon>
        <taxon>Pseudomonadati</taxon>
        <taxon>Pseudomonadota</taxon>
        <taxon>Gammaproteobacteria</taxon>
        <taxon>Pseudomonadales</taxon>
        <taxon>Pseudomonadaceae</taxon>
        <taxon>Halopseudomonas</taxon>
    </lineage>
</organism>
<name>A0ABU5C0Y9_9GAMM</name>
<evidence type="ECO:0000313" key="3">
    <source>
        <dbReference type="EMBL" id="MDX9688699.1"/>
    </source>
</evidence>
<dbReference type="Pfam" id="PF25583">
    <property type="entry name" value="WCX"/>
    <property type="match status" value="1"/>
</dbReference>
<dbReference type="InterPro" id="IPR051534">
    <property type="entry name" value="CBASS_pafABC_assoc_protein"/>
</dbReference>
<feature type="domain" description="WCX" evidence="2">
    <location>
        <begin position="253"/>
        <end position="330"/>
    </location>
</feature>
<dbReference type="PANTHER" id="PTHR34580:SF1">
    <property type="entry name" value="PROTEIN PAFC"/>
    <property type="match status" value="1"/>
</dbReference>
<evidence type="ECO:0000259" key="1">
    <source>
        <dbReference type="Pfam" id="PF13280"/>
    </source>
</evidence>
<sequence>MSSTHSAIARMWELLQLLPDGPPGMTAAEARERLASAGYEVSKRTIERDLIELSRLFPLQCNNKGAPFGWYWTPGKSANLPGISISEALTLKLVESSIRPLIPEWMLKGLESRFIQAEEKLEALSRENSAARWPKYVASVTPNMILMPPEVDPDKLRLLQQALLEGCQVEAVYRSSYRQQVKTLTLSPAALVQRGHTTYLLASSEGFSDIRQYVLHRFQSIRLLDSERQVSEDFDLQRYIGDKLMQFGQRGQIQLEAWVSDQLGDLLQETPLSDDMQMMPCEGSPGYSITATVIDTWELRWWLLSHSGAIVVRQPAALSQDIKAKLLKALEQYHEASL</sequence>
<dbReference type="PROSITE" id="PS52050">
    <property type="entry name" value="WYL"/>
    <property type="match status" value="1"/>
</dbReference>
<accession>A0ABU5C0Y9</accession>
<dbReference type="EMBL" id="JAVRDO010000013">
    <property type="protein sequence ID" value="MDX9688699.1"/>
    <property type="molecule type" value="Genomic_DNA"/>
</dbReference>